<comment type="subcellular location">
    <subcellularLocation>
        <location evidence="4">Peroxisome membrane</location>
    </subcellularLocation>
</comment>
<dbReference type="OrthoDB" id="411017at2759"/>
<keyword evidence="2" id="KW-0472">Membrane</keyword>
<reference evidence="5 6" key="1">
    <citation type="journal article" date="2013" name="PLoS Genet.">
        <title>The genome and development-dependent transcriptomes of Pyronema confluens: a window into fungal evolution.</title>
        <authorList>
            <person name="Traeger S."/>
            <person name="Altegoer F."/>
            <person name="Freitag M."/>
            <person name="Gabaldon T."/>
            <person name="Kempken F."/>
            <person name="Kumar A."/>
            <person name="Marcet-Houben M."/>
            <person name="Poggeler S."/>
            <person name="Stajich J.E."/>
            <person name="Nowrousian M."/>
        </authorList>
    </citation>
    <scope>NUCLEOTIDE SEQUENCE [LARGE SCALE GENOMIC DNA]</scope>
    <source>
        <strain evidence="6">CBS 100304</strain>
        <tissue evidence="5">Vegetative mycelium</tissue>
    </source>
</reference>
<dbReference type="STRING" id="1076935.U4LD99"/>
<dbReference type="eggNOG" id="KOG4186">
    <property type="taxonomic scope" value="Eukaryota"/>
</dbReference>
<dbReference type="PANTHER" id="PTHR12652:SF50">
    <property type="entry name" value="PEROXIN 11"/>
    <property type="match status" value="1"/>
</dbReference>
<dbReference type="InterPro" id="IPR008733">
    <property type="entry name" value="PEX11"/>
</dbReference>
<evidence type="ECO:0000256" key="3">
    <source>
        <dbReference type="ARBA" id="ARBA00023140"/>
    </source>
</evidence>
<dbReference type="PANTHER" id="PTHR12652">
    <property type="entry name" value="PEROXISOMAL BIOGENESIS FACTOR 11"/>
    <property type="match status" value="1"/>
</dbReference>
<dbReference type="EMBL" id="HF935719">
    <property type="protein sequence ID" value="CCX12522.1"/>
    <property type="molecule type" value="Genomic_DNA"/>
</dbReference>
<keyword evidence="6" id="KW-1185">Reference proteome</keyword>
<evidence type="ECO:0000256" key="2">
    <source>
        <dbReference type="ARBA" id="ARBA00023136"/>
    </source>
</evidence>
<sequence>MVLNTLVHHPAVAHYLRFVATTVGRDKALRLLQYLARFLSWYFLRKGYDASTIAPWDAMKKNFGSVRKAMRIGKNIEHMKAATVALENKSLPPLSRYLIAARQFSYFGYLTLDTLGFLSTTKIVPLSAPNTARVVKESQRLWLAGIMFSLFHSALALQSLKEKEQKVVKTEAEGRLASEKLIKERKAVLQQVVMDGCDILIPATGLGLVKVDEGIVGLAGVVSSWLGLTAQWSKTA</sequence>
<gene>
    <name evidence="5" type="ORF">PCON_12116</name>
</gene>
<evidence type="ECO:0000256" key="1">
    <source>
        <dbReference type="ARBA" id="ARBA00022593"/>
    </source>
</evidence>
<keyword evidence="3" id="KW-0576">Peroxisome</keyword>
<protein>
    <submittedName>
        <fullName evidence="5">Similar to Peroxisomal membrane protein PMP27 acc. no. Q12462</fullName>
    </submittedName>
</protein>
<dbReference type="Pfam" id="PF05648">
    <property type="entry name" value="PEX11"/>
    <property type="match status" value="1"/>
</dbReference>
<dbReference type="Proteomes" id="UP000018144">
    <property type="component" value="Unassembled WGS sequence"/>
</dbReference>
<dbReference type="AlphaFoldDB" id="U4LD99"/>
<accession>U4LD99</accession>
<keyword evidence="1" id="KW-0962">Peroxisome biogenesis</keyword>
<organism evidence="5 6">
    <name type="scientific">Pyronema omphalodes (strain CBS 100304)</name>
    <name type="common">Pyronema confluens</name>
    <dbReference type="NCBI Taxonomy" id="1076935"/>
    <lineage>
        <taxon>Eukaryota</taxon>
        <taxon>Fungi</taxon>
        <taxon>Dikarya</taxon>
        <taxon>Ascomycota</taxon>
        <taxon>Pezizomycotina</taxon>
        <taxon>Pezizomycetes</taxon>
        <taxon>Pezizales</taxon>
        <taxon>Pyronemataceae</taxon>
        <taxon>Pyronema</taxon>
    </lineage>
</organism>
<name>U4LD99_PYROM</name>
<dbReference type="GO" id="GO:0005778">
    <property type="term" value="C:peroxisomal membrane"/>
    <property type="evidence" value="ECO:0007669"/>
    <property type="project" value="UniProtKB-SubCell"/>
</dbReference>
<evidence type="ECO:0000313" key="5">
    <source>
        <dbReference type="EMBL" id="CCX12522.1"/>
    </source>
</evidence>
<proteinExistence type="predicted"/>
<evidence type="ECO:0000313" key="6">
    <source>
        <dbReference type="Proteomes" id="UP000018144"/>
    </source>
</evidence>
<evidence type="ECO:0000256" key="4">
    <source>
        <dbReference type="ARBA" id="ARBA00046271"/>
    </source>
</evidence>
<dbReference type="OMA" id="AYHPTVA"/>
<dbReference type="GO" id="GO:0016559">
    <property type="term" value="P:peroxisome fission"/>
    <property type="evidence" value="ECO:0007669"/>
    <property type="project" value="InterPro"/>
</dbReference>